<keyword evidence="3" id="KW-1185">Reference proteome</keyword>
<evidence type="ECO:0000313" key="3">
    <source>
        <dbReference type="Proteomes" id="UP000789901"/>
    </source>
</evidence>
<dbReference type="Gene3D" id="1.10.30.10">
    <property type="entry name" value="High mobility group box domain"/>
    <property type="match status" value="1"/>
</dbReference>
<comment type="caution">
    <text evidence="2">The sequence shown here is derived from an EMBL/GenBank/DDBJ whole genome shotgun (WGS) entry which is preliminary data.</text>
</comment>
<dbReference type="InterPro" id="IPR009071">
    <property type="entry name" value="HMG_box_dom"/>
</dbReference>
<dbReference type="InterPro" id="IPR036910">
    <property type="entry name" value="HMG_box_dom_sf"/>
</dbReference>
<accession>A0ABN7VQI3</accession>
<evidence type="ECO:0000313" key="2">
    <source>
        <dbReference type="EMBL" id="CAG8792554.1"/>
    </source>
</evidence>
<gene>
    <name evidence="2" type="ORF">GMARGA_LOCUS21471</name>
</gene>
<protein>
    <submittedName>
        <fullName evidence="2">28690_t:CDS:1</fullName>
    </submittedName>
</protein>
<sequence>MFENSTDNGRSSNSPPYLLTLEVEELISPIKHSRRAKNISSSLRPRPLNKYLLFRRDFCAKMKRQGMNMSAAKLSMLVSEEWNKQPVRVLRYFEILENLAMDRLNEIYPA</sequence>
<dbReference type="EMBL" id="CAJVQB010019864">
    <property type="protein sequence ID" value="CAG8792554.1"/>
    <property type="molecule type" value="Genomic_DNA"/>
</dbReference>
<evidence type="ECO:0000259" key="1">
    <source>
        <dbReference type="Pfam" id="PF00505"/>
    </source>
</evidence>
<reference evidence="2 3" key="1">
    <citation type="submission" date="2021-06" db="EMBL/GenBank/DDBJ databases">
        <authorList>
            <person name="Kallberg Y."/>
            <person name="Tangrot J."/>
            <person name="Rosling A."/>
        </authorList>
    </citation>
    <scope>NUCLEOTIDE SEQUENCE [LARGE SCALE GENOMIC DNA]</scope>
    <source>
        <strain evidence="2 3">120-4 pot B 10/14</strain>
    </source>
</reference>
<dbReference type="SUPFAM" id="SSF47095">
    <property type="entry name" value="HMG-box"/>
    <property type="match status" value="1"/>
</dbReference>
<organism evidence="2 3">
    <name type="scientific">Gigaspora margarita</name>
    <dbReference type="NCBI Taxonomy" id="4874"/>
    <lineage>
        <taxon>Eukaryota</taxon>
        <taxon>Fungi</taxon>
        <taxon>Fungi incertae sedis</taxon>
        <taxon>Mucoromycota</taxon>
        <taxon>Glomeromycotina</taxon>
        <taxon>Glomeromycetes</taxon>
        <taxon>Diversisporales</taxon>
        <taxon>Gigasporaceae</taxon>
        <taxon>Gigaspora</taxon>
    </lineage>
</organism>
<dbReference type="Pfam" id="PF00505">
    <property type="entry name" value="HMG_box"/>
    <property type="match status" value="1"/>
</dbReference>
<name>A0ABN7VQI3_GIGMA</name>
<proteinExistence type="predicted"/>
<feature type="domain" description="HMG box" evidence="1">
    <location>
        <begin position="45"/>
        <end position="85"/>
    </location>
</feature>
<dbReference type="Proteomes" id="UP000789901">
    <property type="component" value="Unassembled WGS sequence"/>
</dbReference>